<dbReference type="AlphaFoldDB" id="A0A0C3QSQ9"/>
<organism evidence="2 3">
    <name type="scientific">Tulasnella calospora MUT 4182</name>
    <dbReference type="NCBI Taxonomy" id="1051891"/>
    <lineage>
        <taxon>Eukaryota</taxon>
        <taxon>Fungi</taxon>
        <taxon>Dikarya</taxon>
        <taxon>Basidiomycota</taxon>
        <taxon>Agaricomycotina</taxon>
        <taxon>Agaricomycetes</taxon>
        <taxon>Cantharellales</taxon>
        <taxon>Tulasnellaceae</taxon>
        <taxon>Tulasnella</taxon>
    </lineage>
</organism>
<feature type="compositionally biased region" description="Pro residues" evidence="1">
    <location>
        <begin position="99"/>
        <end position="111"/>
    </location>
</feature>
<gene>
    <name evidence="2" type="ORF">M407DRAFT_241599</name>
</gene>
<reference evidence="2 3" key="1">
    <citation type="submission" date="2014-04" db="EMBL/GenBank/DDBJ databases">
        <authorList>
            <consortium name="DOE Joint Genome Institute"/>
            <person name="Kuo A."/>
            <person name="Girlanda M."/>
            <person name="Perotto S."/>
            <person name="Kohler A."/>
            <person name="Nagy L.G."/>
            <person name="Floudas D."/>
            <person name="Copeland A."/>
            <person name="Barry K.W."/>
            <person name="Cichocki N."/>
            <person name="Veneault-Fourrey C."/>
            <person name="LaButti K."/>
            <person name="Lindquist E.A."/>
            <person name="Lipzen A."/>
            <person name="Lundell T."/>
            <person name="Morin E."/>
            <person name="Murat C."/>
            <person name="Sun H."/>
            <person name="Tunlid A."/>
            <person name="Henrissat B."/>
            <person name="Grigoriev I.V."/>
            <person name="Hibbett D.S."/>
            <person name="Martin F."/>
            <person name="Nordberg H.P."/>
            <person name="Cantor M.N."/>
            <person name="Hua S.X."/>
        </authorList>
    </citation>
    <scope>NUCLEOTIDE SEQUENCE [LARGE SCALE GENOMIC DNA]</scope>
    <source>
        <strain evidence="2 3">MUT 4182</strain>
    </source>
</reference>
<name>A0A0C3QSQ9_9AGAM</name>
<keyword evidence="3" id="KW-1185">Reference proteome</keyword>
<feature type="compositionally biased region" description="Low complexity" evidence="1">
    <location>
        <begin position="89"/>
        <end position="98"/>
    </location>
</feature>
<proteinExistence type="predicted"/>
<dbReference type="HOGENOM" id="CLU_061438_0_0_1"/>
<dbReference type="EMBL" id="KN822958">
    <property type="protein sequence ID" value="KIO32056.1"/>
    <property type="molecule type" value="Genomic_DNA"/>
</dbReference>
<evidence type="ECO:0000313" key="2">
    <source>
        <dbReference type="EMBL" id="KIO32056.1"/>
    </source>
</evidence>
<dbReference type="Proteomes" id="UP000054248">
    <property type="component" value="Unassembled WGS sequence"/>
</dbReference>
<feature type="region of interest" description="Disordered" evidence="1">
    <location>
        <begin position="88"/>
        <end position="119"/>
    </location>
</feature>
<reference evidence="3" key="2">
    <citation type="submission" date="2015-01" db="EMBL/GenBank/DDBJ databases">
        <title>Evolutionary Origins and Diversification of the Mycorrhizal Mutualists.</title>
        <authorList>
            <consortium name="DOE Joint Genome Institute"/>
            <consortium name="Mycorrhizal Genomics Consortium"/>
            <person name="Kohler A."/>
            <person name="Kuo A."/>
            <person name="Nagy L.G."/>
            <person name="Floudas D."/>
            <person name="Copeland A."/>
            <person name="Barry K.W."/>
            <person name="Cichocki N."/>
            <person name="Veneault-Fourrey C."/>
            <person name="LaButti K."/>
            <person name="Lindquist E.A."/>
            <person name="Lipzen A."/>
            <person name="Lundell T."/>
            <person name="Morin E."/>
            <person name="Murat C."/>
            <person name="Riley R."/>
            <person name="Ohm R."/>
            <person name="Sun H."/>
            <person name="Tunlid A."/>
            <person name="Henrissat B."/>
            <person name="Grigoriev I.V."/>
            <person name="Hibbett D.S."/>
            <person name="Martin F."/>
        </authorList>
    </citation>
    <scope>NUCLEOTIDE SEQUENCE [LARGE SCALE GENOMIC DNA]</scope>
    <source>
        <strain evidence="3">MUT 4182</strain>
    </source>
</reference>
<evidence type="ECO:0000313" key="3">
    <source>
        <dbReference type="Proteomes" id="UP000054248"/>
    </source>
</evidence>
<evidence type="ECO:0000256" key="1">
    <source>
        <dbReference type="SAM" id="MobiDB-lite"/>
    </source>
</evidence>
<protein>
    <submittedName>
        <fullName evidence="2">Uncharacterized protein</fullName>
    </submittedName>
</protein>
<accession>A0A0C3QSQ9</accession>
<sequence>MADSFSEPGLFKGTGPEDCEIFVATIRRRALEQGKQRDNEWIALFASSYLIGDALYWYEGLDEDVQNDWSRLRPALLARFGRSCPPPTAASSTSVISAPAPPTTVPTPAAAPPATTTRPRPLVGKGRLKLLNSDGSLRGYAVKSGDVVDGLYRTWSTGPDDALLISFTTSHADEPFEIQIIDDPKTPQVTDCLAVCWEGLTRDIWESDATFIASSCSFSGITSTKNWNIKKNVWTISNNGELGVDYPKSDGGTERFQPVILHSDDYIYWLRPSRPDTRDFDPVRIVVEYVM</sequence>